<dbReference type="InterPro" id="IPR051906">
    <property type="entry name" value="TolC-like"/>
</dbReference>
<keyword evidence="4" id="KW-1134">Transmembrane beta strand</keyword>
<dbReference type="Pfam" id="PF02321">
    <property type="entry name" value="OEP"/>
    <property type="match status" value="1"/>
</dbReference>
<evidence type="ECO:0000256" key="5">
    <source>
        <dbReference type="ARBA" id="ARBA00022692"/>
    </source>
</evidence>
<evidence type="ECO:0000256" key="8">
    <source>
        <dbReference type="SAM" id="SignalP"/>
    </source>
</evidence>
<gene>
    <name evidence="9" type="ORF">MEBOL_001717</name>
</gene>
<dbReference type="AlphaFoldDB" id="A0A250IAU6"/>
<proteinExistence type="inferred from homology"/>
<evidence type="ECO:0000256" key="2">
    <source>
        <dbReference type="ARBA" id="ARBA00007613"/>
    </source>
</evidence>
<dbReference type="PANTHER" id="PTHR30026">
    <property type="entry name" value="OUTER MEMBRANE PROTEIN TOLC"/>
    <property type="match status" value="1"/>
</dbReference>
<dbReference type="SUPFAM" id="SSF56954">
    <property type="entry name" value="Outer membrane efflux proteins (OEP)"/>
    <property type="match status" value="1"/>
</dbReference>
<keyword evidence="7" id="KW-0998">Cell outer membrane</keyword>
<keyword evidence="6" id="KW-0472">Membrane</keyword>
<dbReference type="GO" id="GO:0015288">
    <property type="term" value="F:porin activity"/>
    <property type="evidence" value="ECO:0007669"/>
    <property type="project" value="TreeGrafter"/>
</dbReference>
<dbReference type="KEGG" id="mbd:MEBOL_001717"/>
<dbReference type="EMBL" id="CP022163">
    <property type="protein sequence ID" value="ATB28271.1"/>
    <property type="molecule type" value="Genomic_DNA"/>
</dbReference>
<protein>
    <recommendedName>
        <fullName evidence="11">Outer membrane efflux protein</fullName>
    </recommendedName>
</protein>
<sequence>MGVRRMSGMVLLAVLTGMAPRALAREAHAPLSLEEVLGSTREHHPRVDAAQRGVAAAEAEVLSAEGGFDPLVRARGLAVPFSYYPHERIEATVEQPTPLWGLRLSAGYRLGQGDFPVYYGQYETLSGGEVHAGVALPLWRDGAIDKRRAGLSQARLRQRIAAFELAGERLGVQRQAAYHYWDWVAAGRQLSIATAQHALAVARREQLARRVAAGDIPRIEHTENERVLLARDADRVAARRALEQAALKLSLYLRDARGEPQVVSSARLPDGLPLPEAALEAGLEEWLEQALHRRPELRGLELRREVLQVDAELARNQAAPAVDLGLRVARDVGQGPANLRPTELQASLTLDIPLFAREARGQRRAAEARQAAVDARARLARDEIVTEVRDTISALRAAYERVGLAQSAAEVARQLARAEYIRFEHGDTSLLVVNQREQAAVEAELVEVKALLEYQRAMVDLLAATVAIEPSGDERPRAP</sequence>
<dbReference type="PANTHER" id="PTHR30026:SF21">
    <property type="entry name" value="SLR1270 PROTEIN"/>
    <property type="match status" value="1"/>
</dbReference>
<evidence type="ECO:0000256" key="6">
    <source>
        <dbReference type="ARBA" id="ARBA00023136"/>
    </source>
</evidence>
<evidence type="ECO:0000313" key="9">
    <source>
        <dbReference type="EMBL" id="ATB28271.1"/>
    </source>
</evidence>
<comment type="subcellular location">
    <subcellularLocation>
        <location evidence="1">Cell outer membrane</location>
    </subcellularLocation>
</comment>
<dbReference type="GO" id="GO:0015562">
    <property type="term" value="F:efflux transmembrane transporter activity"/>
    <property type="evidence" value="ECO:0007669"/>
    <property type="project" value="InterPro"/>
</dbReference>
<dbReference type="GO" id="GO:0009279">
    <property type="term" value="C:cell outer membrane"/>
    <property type="evidence" value="ECO:0007669"/>
    <property type="project" value="UniProtKB-SubCell"/>
</dbReference>
<evidence type="ECO:0000313" key="10">
    <source>
        <dbReference type="Proteomes" id="UP000217289"/>
    </source>
</evidence>
<feature type="chain" id="PRO_5012468002" description="Outer membrane efflux protein" evidence="8">
    <location>
        <begin position="25"/>
        <end position="479"/>
    </location>
</feature>
<dbReference type="Gene3D" id="1.20.1600.10">
    <property type="entry name" value="Outer membrane efflux proteins (OEP)"/>
    <property type="match status" value="1"/>
</dbReference>
<accession>A0A250IAU6</accession>
<organism evidence="9 10">
    <name type="scientific">Melittangium boletus DSM 14713</name>
    <dbReference type="NCBI Taxonomy" id="1294270"/>
    <lineage>
        <taxon>Bacteria</taxon>
        <taxon>Pseudomonadati</taxon>
        <taxon>Myxococcota</taxon>
        <taxon>Myxococcia</taxon>
        <taxon>Myxococcales</taxon>
        <taxon>Cystobacterineae</taxon>
        <taxon>Archangiaceae</taxon>
        <taxon>Melittangium</taxon>
    </lineage>
</organism>
<comment type="similarity">
    <text evidence="2">Belongs to the outer membrane factor (OMF) (TC 1.B.17) family.</text>
</comment>
<dbReference type="Proteomes" id="UP000217289">
    <property type="component" value="Chromosome"/>
</dbReference>
<keyword evidence="10" id="KW-1185">Reference proteome</keyword>
<evidence type="ECO:0000256" key="7">
    <source>
        <dbReference type="ARBA" id="ARBA00023237"/>
    </source>
</evidence>
<keyword evidence="3" id="KW-0813">Transport</keyword>
<reference evidence="9 10" key="1">
    <citation type="submission" date="2017-06" db="EMBL/GenBank/DDBJ databases">
        <authorList>
            <person name="Kim H.J."/>
            <person name="Triplett B.A."/>
        </authorList>
    </citation>
    <scope>NUCLEOTIDE SEQUENCE [LARGE SCALE GENOMIC DNA]</scope>
    <source>
        <strain evidence="9 10">DSM 14713</strain>
    </source>
</reference>
<evidence type="ECO:0000256" key="1">
    <source>
        <dbReference type="ARBA" id="ARBA00004442"/>
    </source>
</evidence>
<keyword evidence="8" id="KW-0732">Signal</keyword>
<evidence type="ECO:0000256" key="4">
    <source>
        <dbReference type="ARBA" id="ARBA00022452"/>
    </source>
</evidence>
<dbReference type="InterPro" id="IPR003423">
    <property type="entry name" value="OMP_efflux"/>
</dbReference>
<keyword evidence="5" id="KW-0812">Transmembrane</keyword>
<dbReference type="GO" id="GO:1990281">
    <property type="term" value="C:efflux pump complex"/>
    <property type="evidence" value="ECO:0007669"/>
    <property type="project" value="TreeGrafter"/>
</dbReference>
<evidence type="ECO:0008006" key="11">
    <source>
        <dbReference type="Google" id="ProtNLM"/>
    </source>
</evidence>
<dbReference type="OrthoDB" id="581172at2"/>
<feature type="signal peptide" evidence="8">
    <location>
        <begin position="1"/>
        <end position="24"/>
    </location>
</feature>
<name>A0A250IAU6_9BACT</name>
<evidence type="ECO:0000256" key="3">
    <source>
        <dbReference type="ARBA" id="ARBA00022448"/>
    </source>
</evidence>